<dbReference type="Gene3D" id="3.40.50.1010">
    <property type="entry name" value="5'-nuclease"/>
    <property type="match status" value="1"/>
</dbReference>
<evidence type="ECO:0000313" key="2">
    <source>
        <dbReference type="Proteomes" id="UP000503286"/>
    </source>
</evidence>
<keyword evidence="1" id="KW-0269">Exonuclease</keyword>
<dbReference type="Proteomes" id="UP000503286">
    <property type="component" value="Segment"/>
</dbReference>
<keyword evidence="1" id="KW-0540">Nuclease</keyword>
<name>A0A6H0X6K7_9CAUD</name>
<evidence type="ECO:0000313" key="1">
    <source>
        <dbReference type="EMBL" id="QIW89949.1"/>
    </source>
</evidence>
<proteinExistence type="predicted"/>
<organism evidence="1 2">
    <name type="scientific">Aeromonas phage PS</name>
    <dbReference type="NCBI Taxonomy" id="2723762"/>
    <lineage>
        <taxon>Viruses</taxon>
        <taxon>Duplodnaviria</taxon>
        <taxon>Heunggongvirae</taxon>
        <taxon>Uroviricota</taxon>
        <taxon>Caudoviricetes</taxon>
        <taxon>Autographivirales</taxon>
        <taxon>Autoscriptoviridae</taxon>
        <taxon>Savitribaivirus</taxon>
        <taxon>Savitribaivirus PS</taxon>
    </lineage>
</organism>
<sequence length="306" mass="34647">MSVLDKFGVQDVPDTFKNFILGRTVIIDGDDACYSCSAGAAKLSTAQKRFKTAIYEIMFLTKAQFARVHLTPKGCYKNGRHLLLGVKPYQGNRKGKPKPALLEMLRDTAVDVFKDDTDVDVFPQMYYEADDACVMDAYTVQNCIMWSKDKDLNLAPCTRYHIETGKELTITNHFGWIGSRFTESLKEKADGHGTKFFWLQMLMGDTADNVRGILKYNGKLCGELTALEILRNVETEDTAANLVLDAYRAINQNPVPEAEALWLLRSPDDSASGYIWSLGLSDENRAFFSDCYNRKWKMTQEEYNAQ</sequence>
<reference evidence="1" key="1">
    <citation type="submission" date="2020-03" db="EMBL/GenBank/DDBJ databases">
        <title>Complete genome sequence of Aeromonas phage PS.</title>
        <authorList>
            <person name="Tagunde S.N."/>
            <person name="Newase S.K."/>
            <person name="Nagar V."/>
            <person name="Kapadnis B.P."/>
            <person name="Pandit S.V."/>
        </authorList>
    </citation>
    <scope>NUCLEOTIDE SEQUENCE</scope>
</reference>
<dbReference type="GO" id="GO:0004527">
    <property type="term" value="F:exonuclease activity"/>
    <property type="evidence" value="ECO:0007669"/>
    <property type="project" value="UniProtKB-KW"/>
</dbReference>
<protein>
    <submittedName>
        <fullName evidence="1">Exonuclease</fullName>
    </submittedName>
</protein>
<keyword evidence="2" id="KW-1185">Reference proteome</keyword>
<accession>A0A6H0X6K7</accession>
<keyword evidence="1" id="KW-0378">Hydrolase</keyword>
<dbReference type="EMBL" id="MT259468">
    <property type="protein sequence ID" value="QIW89949.1"/>
    <property type="molecule type" value="Genomic_DNA"/>
</dbReference>